<dbReference type="OMA" id="LCGPTQP"/>
<dbReference type="InterPro" id="IPR030381">
    <property type="entry name" value="G_DYNAMIN_dom"/>
</dbReference>
<dbReference type="Proteomes" id="UP000027238">
    <property type="component" value="Unassembled WGS sequence"/>
</dbReference>
<dbReference type="GO" id="GO:0008017">
    <property type="term" value="F:microtubule binding"/>
    <property type="evidence" value="ECO:0007669"/>
    <property type="project" value="TreeGrafter"/>
</dbReference>
<reference evidence="5" key="1">
    <citation type="journal article" date="2014" name="Genome Announc.">
        <title>Draft genome sequence of Colletotrichum sublineola, a destructive pathogen of cultivated sorghum.</title>
        <authorList>
            <person name="Baroncelli R."/>
            <person name="Sanz-Martin J.M."/>
            <person name="Rech G.E."/>
            <person name="Sukno S.A."/>
            <person name="Thon M.R."/>
        </authorList>
    </citation>
    <scope>NUCLEOTIDE SEQUENCE [LARGE SCALE GENOMIC DNA]</scope>
    <source>
        <strain evidence="5">TX430BB</strain>
    </source>
</reference>
<dbReference type="InterPro" id="IPR045063">
    <property type="entry name" value="Dynamin_N"/>
</dbReference>
<evidence type="ECO:0000313" key="4">
    <source>
        <dbReference type="EMBL" id="KDN67056.1"/>
    </source>
</evidence>
<proteinExistence type="predicted"/>
<gene>
    <name evidence="4" type="ORF">CSUB01_12506</name>
</gene>
<dbReference type="InterPro" id="IPR022812">
    <property type="entry name" value="Dynamin"/>
</dbReference>
<dbReference type="SUPFAM" id="SSF52540">
    <property type="entry name" value="P-loop containing nucleoside triphosphate hydrolases"/>
    <property type="match status" value="1"/>
</dbReference>
<name>A0A066XMS4_COLSU</name>
<protein>
    <submittedName>
        <fullName evidence="4">Putative dynamin family protein</fullName>
    </submittedName>
</protein>
<keyword evidence="2" id="KW-0342">GTP-binding</keyword>
<evidence type="ECO:0000259" key="3">
    <source>
        <dbReference type="PROSITE" id="PS51718"/>
    </source>
</evidence>
<dbReference type="GO" id="GO:0005739">
    <property type="term" value="C:mitochondrion"/>
    <property type="evidence" value="ECO:0007669"/>
    <property type="project" value="TreeGrafter"/>
</dbReference>
<feature type="non-terminal residue" evidence="4">
    <location>
        <position position="527"/>
    </location>
</feature>
<dbReference type="PANTHER" id="PTHR11566">
    <property type="entry name" value="DYNAMIN"/>
    <property type="match status" value="1"/>
</dbReference>
<dbReference type="InterPro" id="IPR027417">
    <property type="entry name" value="P-loop_NTPase"/>
</dbReference>
<dbReference type="OrthoDB" id="415706at2759"/>
<dbReference type="GO" id="GO:0005525">
    <property type="term" value="F:GTP binding"/>
    <property type="evidence" value="ECO:0007669"/>
    <property type="project" value="InterPro"/>
</dbReference>
<evidence type="ECO:0000313" key="5">
    <source>
        <dbReference type="Proteomes" id="UP000027238"/>
    </source>
</evidence>
<evidence type="ECO:0000256" key="2">
    <source>
        <dbReference type="ARBA" id="ARBA00023134"/>
    </source>
</evidence>
<dbReference type="GO" id="GO:0016559">
    <property type="term" value="P:peroxisome fission"/>
    <property type="evidence" value="ECO:0007669"/>
    <property type="project" value="TreeGrafter"/>
</dbReference>
<dbReference type="PROSITE" id="PS51718">
    <property type="entry name" value="G_DYNAMIN_2"/>
    <property type="match status" value="1"/>
</dbReference>
<keyword evidence="5" id="KW-1185">Reference proteome</keyword>
<dbReference type="InterPro" id="IPR001401">
    <property type="entry name" value="Dynamin_GTPase"/>
</dbReference>
<sequence length="527" mass="59357">MGSVLLESEEHRDLLDKIDKLRSQGIGRYVDLPEIVVCGEQSAGKSSVLEAISGMSFPTKDNLCTRFATELVLRRDPDAGIKISIIPAPERNAAEIEQISNFKPQVDIDEHFLGQVVEDAKSAMGLSDKKVFTTDTLRIEIRGPSQPHLTLVDLPGLFRAGNQDQSLEDATIVREMVCRYMERPRSIILAVVSAKSDFALQEVTELTRKIDPRGIRTLGLVTKPDTLDAGSDSEAAYLKLVQNKDVKFRLGWHVLKNRSFQMRDASTEDRDKAEEVFFKSGVWASIAPRFVGITSLKPRLSNVLKDQILLQLPSLLHDIETSLEDCHQRLKHIGPSRKTIKEQRQYLLRTSQDFSLLMKAAVEGNYSHSFFGNPLDEDGYRRRLRAVVQNTLTAFAADMEMKGRSRVITKHPSQTSISGAHQLSRLEYIDEVKKLIRHSRGCELPGTYNPMIISELFTQQCRPWRQLATAAKDTILQSVRHETYAILTYVADVETSESLMRVVGKTLESLQTGLDNKMDELVKPHTD</sequence>
<dbReference type="GO" id="GO:0048312">
    <property type="term" value="P:intracellular distribution of mitochondria"/>
    <property type="evidence" value="ECO:0007669"/>
    <property type="project" value="TreeGrafter"/>
</dbReference>
<dbReference type="GO" id="GO:0016020">
    <property type="term" value="C:membrane"/>
    <property type="evidence" value="ECO:0007669"/>
    <property type="project" value="TreeGrafter"/>
</dbReference>
<keyword evidence="1" id="KW-0547">Nucleotide-binding</keyword>
<feature type="domain" description="Dynamin-type G" evidence="3">
    <location>
        <begin position="29"/>
        <end position="313"/>
    </location>
</feature>
<dbReference type="GO" id="GO:0006897">
    <property type="term" value="P:endocytosis"/>
    <property type="evidence" value="ECO:0007669"/>
    <property type="project" value="TreeGrafter"/>
</dbReference>
<dbReference type="SMART" id="SM00053">
    <property type="entry name" value="DYNc"/>
    <property type="match status" value="1"/>
</dbReference>
<dbReference type="GO" id="GO:0000266">
    <property type="term" value="P:mitochondrial fission"/>
    <property type="evidence" value="ECO:0007669"/>
    <property type="project" value="TreeGrafter"/>
</dbReference>
<dbReference type="Gene3D" id="3.40.50.300">
    <property type="entry name" value="P-loop containing nucleotide triphosphate hydrolases"/>
    <property type="match status" value="1"/>
</dbReference>
<comment type="caution">
    <text evidence="4">The sequence shown here is derived from an EMBL/GenBank/DDBJ whole genome shotgun (WGS) entry which is preliminary data.</text>
</comment>
<dbReference type="GO" id="GO:0005874">
    <property type="term" value="C:microtubule"/>
    <property type="evidence" value="ECO:0007669"/>
    <property type="project" value="TreeGrafter"/>
</dbReference>
<dbReference type="eggNOG" id="KOG0446">
    <property type="taxonomic scope" value="Eukaryota"/>
</dbReference>
<dbReference type="FunFam" id="3.40.50.300:FF:001425">
    <property type="entry name" value="Dynamin GTPase, putative"/>
    <property type="match status" value="1"/>
</dbReference>
<dbReference type="InterPro" id="IPR000375">
    <property type="entry name" value="Dynamin_stalk"/>
</dbReference>
<dbReference type="Pfam" id="PF00350">
    <property type="entry name" value="Dynamin_N"/>
    <property type="match status" value="1"/>
</dbReference>
<dbReference type="PRINTS" id="PR00195">
    <property type="entry name" value="DYNAMIN"/>
</dbReference>
<dbReference type="AlphaFoldDB" id="A0A066XMS4"/>
<accession>A0A066XMS4</accession>
<dbReference type="HOGENOM" id="CLU_008964_7_2_1"/>
<dbReference type="GO" id="GO:0003924">
    <property type="term" value="F:GTPase activity"/>
    <property type="evidence" value="ECO:0007669"/>
    <property type="project" value="InterPro"/>
</dbReference>
<dbReference type="STRING" id="1173701.A0A066XMS4"/>
<evidence type="ECO:0000256" key="1">
    <source>
        <dbReference type="ARBA" id="ARBA00022741"/>
    </source>
</evidence>
<dbReference type="Pfam" id="PF01031">
    <property type="entry name" value="Dynamin_M"/>
    <property type="match status" value="1"/>
</dbReference>
<organism evidence="4 5">
    <name type="scientific">Colletotrichum sublineola</name>
    <name type="common">Sorghum anthracnose fungus</name>
    <dbReference type="NCBI Taxonomy" id="1173701"/>
    <lineage>
        <taxon>Eukaryota</taxon>
        <taxon>Fungi</taxon>
        <taxon>Dikarya</taxon>
        <taxon>Ascomycota</taxon>
        <taxon>Pezizomycotina</taxon>
        <taxon>Sordariomycetes</taxon>
        <taxon>Hypocreomycetidae</taxon>
        <taxon>Glomerellales</taxon>
        <taxon>Glomerellaceae</taxon>
        <taxon>Colletotrichum</taxon>
        <taxon>Colletotrichum graminicola species complex</taxon>
    </lineage>
</organism>
<dbReference type="CDD" id="cd08771">
    <property type="entry name" value="DLP_1"/>
    <property type="match status" value="1"/>
</dbReference>
<dbReference type="EMBL" id="JMSE01000845">
    <property type="protein sequence ID" value="KDN67056.1"/>
    <property type="molecule type" value="Genomic_DNA"/>
</dbReference>
<dbReference type="PANTHER" id="PTHR11566:SF149">
    <property type="entry name" value="GTPASE, PUTATIVE (AFU_ORTHOLOGUE AFUA_6G11890)-RELATED"/>
    <property type="match status" value="1"/>
</dbReference>